<dbReference type="NCBIfam" id="TIGR00203">
    <property type="entry name" value="cydB"/>
    <property type="match status" value="1"/>
</dbReference>
<feature type="transmembrane region" description="Helical" evidence="12">
    <location>
        <begin position="85"/>
        <end position="102"/>
    </location>
</feature>
<gene>
    <name evidence="13" type="primary">cydB</name>
    <name evidence="13" type="ORF">I6G95_00580</name>
    <name evidence="14" type="ORF">I6H48_01165</name>
</gene>
<dbReference type="PANTHER" id="PTHR43141:SF5">
    <property type="entry name" value="CYTOCHROME BD-I UBIQUINOL OXIDASE SUBUNIT 2"/>
    <property type="match status" value="1"/>
</dbReference>
<evidence type="ECO:0000256" key="10">
    <source>
        <dbReference type="ARBA" id="ARBA00023004"/>
    </source>
</evidence>
<dbReference type="GO" id="GO:0019646">
    <property type="term" value="P:aerobic electron transport chain"/>
    <property type="evidence" value="ECO:0007669"/>
    <property type="project" value="TreeGrafter"/>
</dbReference>
<evidence type="ECO:0000256" key="1">
    <source>
        <dbReference type="ARBA" id="ARBA00004651"/>
    </source>
</evidence>
<evidence type="ECO:0000313" key="16">
    <source>
        <dbReference type="Proteomes" id="UP000595198"/>
    </source>
</evidence>
<keyword evidence="11 12" id="KW-0472">Membrane</keyword>
<dbReference type="EMBL" id="CP065628">
    <property type="protein sequence ID" value="QPR31024.1"/>
    <property type="molecule type" value="Genomic_DNA"/>
</dbReference>
<dbReference type="GO" id="GO:0005886">
    <property type="term" value="C:plasma membrane"/>
    <property type="evidence" value="ECO:0007669"/>
    <property type="project" value="UniProtKB-SubCell"/>
</dbReference>
<organism evidence="13 15">
    <name type="scientific">Corynebacterium amycolatum</name>
    <dbReference type="NCBI Taxonomy" id="43765"/>
    <lineage>
        <taxon>Bacteria</taxon>
        <taxon>Bacillati</taxon>
        <taxon>Actinomycetota</taxon>
        <taxon>Actinomycetes</taxon>
        <taxon>Mycobacteriales</taxon>
        <taxon>Corynebacteriaceae</taxon>
        <taxon>Corynebacterium</taxon>
    </lineage>
</organism>
<feature type="transmembrane region" description="Helical" evidence="12">
    <location>
        <begin position="228"/>
        <end position="248"/>
    </location>
</feature>
<evidence type="ECO:0000256" key="6">
    <source>
        <dbReference type="ARBA" id="ARBA00022692"/>
    </source>
</evidence>
<keyword evidence="8" id="KW-0249">Electron transport</keyword>
<evidence type="ECO:0000313" key="14">
    <source>
        <dbReference type="EMBL" id="QQB82901.1"/>
    </source>
</evidence>
<dbReference type="PANTHER" id="PTHR43141">
    <property type="entry name" value="CYTOCHROME BD2 SUBUNIT II"/>
    <property type="match status" value="1"/>
</dbReference>
<name>A0AB37GAF5_CORAY</name>
<evidence type="ECO:0000256" key="5">
    <source>
        <dbReference type="ARBA" id="ARBA00022617"/>
    </source>
</evidence>
<dbReference type="PIRSF" id="PIRSF000267">
    <property type="entry name" value="Cyt_oxidse_sub2"/>
    <property type="match status" value="1"/>
</dbReference>
<evidence type="ECO:0000256" key="9">
    <source>
        <dbReference type="ARBA" id="ARBA00022989"/>
    </source>
</evidence>
<keyword evidence="6 12" id="KW-0812">Transmembrane</keyword>
<feature type="transmembrane region" description="Helical" evidence="12">
    <location>
        <begin position="6"/>
        <end position="39"/>
    </location>
</feature>
<keyword evidence="7" id="KW-0479">Metal-binding</keyword>
<sequence>MFGLDLPVLWFVLIAFLFAGYFLLEGFDFGVGMLLPFVGRDEPRRKAMLGTIGPVWDGNEVWLITAGGALFAAFPEWYASMFSGFYLPLFLILVALIVRIVGLEWRFKVNDEHWRAWCDRAIIFGSWLPPILWGVAVANLVRGVPLNADKNLDSGFSTLLGLLNPYALVGGIAFAAVFALHAVTFLRLKTAGKLRDEVGNAARIPALSALIFGGVFLIWTQLGYGKTWLWAVVVIAVAGLVIAISATVGNRDGIAFSATAVTVTAVTTVVFGAMYPYLMPTTLADGVSLDIWNSASNPYTLKIMTWTALVITPLVIAYQAWTYWVFRKRLMAERKVSQ</sequence>
<dbReference type="GO" id="GO:0016682">
    <property type="term" value="F:oxidoreductase activity, acting on diphenols and related substances as donors, oxygen as acceptor"/>
    <property type="evidence" value="ECO:0007669"/>
    <property type="project" value="TreeGrafter"/>
</dbReference>
<evidence type="ECO:0000256" key="12">
    <source>
        <dbReference type="SAM" id="Phobius"/>
    </source>
</evidence>
<dbReference type="RefSeq" id="WP_016421374.1">
    <property type="nucleotide sequence ID" value="NZ_CP065628.1"/>
</dbReference>
<dbReference type="AlphaFoldDB" id="A0AB37GAF5"/>
<feature type="transmembrane region" description="Helical" evidence="12">
    <location>
        <begin position="255"/>
        <end position="278"/>
    </location>
</feature>
<evidence type="ECO:0000313" key="15">
    <source>
        <dbReference type="Proteomes" id="UP000594774"/>
    </source>
</evidence>
<feature type="transmembrane region" description="Helical" evidence="12">
    <location>
        <begin position="204"/>
        <end position="222"/>
    </location>
</feature>
<accession>A0AB37GAF5</accession>
<keyword evidence="4" id="KW-1003">Cell membrane</keyword>
<feature type="transmembrane region" description="Helical" evidence="12">
    <location>
        <begin position="122"/>
        <end position="142"/>
    </location>
</feature>
<dbReference type="Pfam" id="PF02322">
    <property type="entry name" value="Cyt_bd_oxida_II"/>
    <property type="match status" value="1"/>
</dbReference>
<dbReference type="EMBL" id="CP066023">
    <property type="protein sequence ID" value="QQB82901.1"/>
    <property type="molecule type" value="Genomic_DNA"/>
</dbReference>
<dbReference type="InterPro" id="IPR003317">
    <property type="entry name" value="Cyt-d_oxidase_su2"/>
</dbReference>
<keyword evidence="5" id="KW-0349">Heme</keyword>
<evidence type="ECO:0000256" key="11">
    <source>
        <dbReference type="ARBA" id="ARBA00023136"/>
    </source>
</evidence>
<dbReference type="GO" id="GO:0070069">
    <property type="term" value="C:cytochrome complex"/>
    <property type="evidence" value="ECO:0007669"/>
    <property type="project" value="TreeGrafter"/>
</dbReference>
<keyword evidence="9 12" id="KW-1133">Transmembrane helix</keyword>
<reference evidence="15 16" key="1">
    <citation type="submission" date="2020-12" db="EMBL/GenBank/DDBJ databases">
        <title>FDA dAtabase for Regulatory Grade micrObial Sequences (FDA-ARGOS): Supporting development and validation of Infectious Disease Dx tests.</title>
        <authorList>
            <person name="Sproer C."/>
            <person name="Gronow S."/>
            <person name="Severitt S."/>
            <person name="Schroder I."/>
            <person name="Tallon L."/>
            <person name="Sadzewicz L."/>
            <person name="Zhao X."/>
            <person name="Boylan J."/>
            <person name="Ott S."/>
            <person name="Bowen H."/>
            <person name="Vavikolanu K."/>
            <person name="Mehta A."/>
            <person name="Aluvathingal J."/>
            <person name="Nadendla S."/>
            <person name="Lowell S."/>
            <person name="Myers T."/>
            <person name="Yan Y."/>
            <person name="Sichtig H."/>
        </authorList>
    </citation>
    <scope>NUCLEOTIDE SEQUENCE [LARGE SCALE GENOMIC DNA]</scope>
    <source>
        <strain evidence="13 15">FDAARGOS_938</strain>
        <strain evidence="14 16">FDAARGOS_991</strain>
    </source>
</reference>
<evidence type="ECO:0000256" key="7">
    <source>
        <dbReference type="ARBA" id="ARBA00022723"/>
    </source>
</evidence>
<dbReference type="GO" id="GO:0009055">
    <property type="term" value="F:electron transfer activity"/>
    <property type="evidence" value="ECO:0007669"/>
    <property type="project" value="TreeGrafter"/>
</dbReference>
<evidence type="ECO:0000256" key="4">
    <source>
        <dbReference type="ARBA" id="ARBA00022475"/>
    </source>
</evidence>
<comment type="subcellular location">
    <subcellularLocation>
        <location evidence="1">Cell membrane</location>
        <topology evidence="1">Multi-pass membrane protein</topology>
    </subcellularLocation>
</comment>
<keyword evidence="3" id="KW-0813">Transport</keyword>
<proteinExistence type="inferred from homology"/>
<evidence type="ECO:0000313" key="13">
    <source>
        <dbReference type="EMBL" id="QPR31024.1"/>
    </source>
</evidence>
<dbReference type="Proteomes" id="UP000595198">
    <property type="component" value="Chromosome"/>
</dbReference>
<keyword evidence="16" id="KW-1185">Reference proteome</keyword>
<feature type="transmembrane region" description="Helical" evidence="12">
    <location>
        <begin position="303"/>
        <end position="326"/>
    </location>
</feature>
<protein>
    <submittedName>
        <fullName evidence="13">Cytochrome d ubiquinol oxidase subunit II</fullName>
    </submittedName>
</protein>
<keyword evidence="10" id="KW-0408">Iron</keyword>
<comment type="similarity">
    <text evidence="2">Belongs to the cytochrome ubiquinol oxidase subunit 2 family.</text>
</comment>
<evidence type="ECO:0000256" key="8">
    <source>
        <dbReference type="ARBA" id="ARBA00022982"/>
    </source>
</evidence>
<evidence type="ECO:0000256" key="3">
    <source>
        <dbReference type="ARBA" id="ARBA00022448"/>
    </source>
</evidence>
<evidence type="ECO:0000256" key="2">
    <source>
        <dbReference type="ARBA" id="ARBA00007543"/>
    </source>
</evidence>
<dbReference type="Proteomes" id="UP000594774">
    <property type="component" value="Chromosome"/>
</dbReference>
<feature type="transmembrane region" description="Helical" evidence="12">
    <location>
        <begin position="162"/>
        <end position="183"/>
    </location>
</feature>
<dbReference type="GO" id="GO:0046872">
    <property type="term" value="F:metal ion binding"/>
    <property type="evidence" value="ECO:0007669"/>
    <property type="project" value="UniProtKB-KW"/>
</dbReference>